<evidence type="ECO:0000313" key="1">
    <source>
        <dbReference type="EMBL" id="GHJ87747.1"/>
    </source>
</evidence>
<reference evidence="1" key="1">
    <citation type="submission" date="2020-07" db="EMBL/GenBank/DDBJ databases">
        <title>Draft Genome Sequence of a Deep-Sea Yeast, Naganishia (Cryptococcus) liquefaciens strain N6.</title>
        <authorList>
            <person name="Han Y.W."/>
            <person name="Kajitani R."/>
            <person name="Morimoto H."/>
            <person name="Parhat M."/>
            <person name="Tsubouchi H."/>
            <person name="Bakenova O."/>
            <person name="Ogata M."/>
            <person name="Argunhan B."/>
            <person name="Aoki R."/>
            <person name="Kajiwara S."/>
            <person name="Itoh T."/>
            <person name="Iwasaki H."/>
        </authorList>
    </citation>
    <scope>NUCLEOTIDE SEQUENCE</scope>
    <source>
        <strain evidence="1">N6</strain>
    </source>
</reference>
<sequence>MSAIVAPFGVSAGLGLYAPYAGYSSAYWPYGAITAYRYGSNAITTPWTRNWYGPSWGSGYGYAGYYPAGYY</sequence>
<gene>
    <name evidence="1" type="ORF">NliqN6_4149</name>
</gene>
<dbReference type="AlphaFoldDB" id="A0A8H3YH09"/>
<organism evidence="1 2">
    <name type="scientific">Naganishia liquefaciens</name>
    <dbReference type="NCBI Taxonomy" id="104408"/>
    <lineage>
        <taxon>Eukaryota</taxon>
        <taxon>Fungi</taxon>
        <taxon>Dikarya</taxon>
        <taxon>Basidiomycota</taxon>
        <taxon>Agaricomycotina</taxon>
        <taxon>Tremellomycetes</taxon>
        <taxon>Filobasidiales</taxon>
        <taxon>Filobasidiaceae</taxon>
        <taxon>Naganishia</taxon>
    </lineage>
</organism>
<evidence type="ECO:0000313" key="2">
    <source>
        <dbReference type="Proteomes" id="UP000620104"/>
    </source>
</evidence>
<keyword evidence="2" id="KW-1185">Reference proteome</keyword>
<dbReference type="Proteomes" id="UP000620104">
    <property type="component" value="Unassembled WGS sequence"/>
</dbReference>
<protein>
    <submittedName>
        <fullName evidence="1">Uncharacterized protein</fullName>
    </submittedName>
</protein>
<name>A0A8H3YH09_9TREE</name>
<proteinExistence type="predicted"/>
<accession>A0A8H3YH09</accession>
<dbReference type="EMBL" id="BLZA01000023">
    <property type="protein sequence ID" value="GHJ87747.1"/>
    <property type="molecule type" value="Genomic_DNA"/>
</dbReference>
<comment type="caution">
    <text evidence="1">The sequence shown here is derived from an EMBL/GenBank/DDBJ whole genome shotgun (WGS) entry which is preliminary data.</text>
</comment>